<dbReference type="AlphaFoldDB" id="A0A939FJ54"/>
<evidence type="ECO:0000256" key="2">
    <source>
        <dbReference type="SAM" id="SignalP"/>
    </source>
</evidence>
<evidence type="ECO:0000256" key="1">
    <source>
        <dbReference type="SAM" id="Phobius"/>
    </source>
</evidence>
<dbReference type="Gene3D" id="2.60.40.10">
    <property type="entry name" value="Immunoglobulins"/>
    <property type="match status" value="1"/>
</dbReference>
<dbReference type="Proteomes" id="UP000664781">
    <property type="component" value="Unassembled WGS sequence"/>
</dbReference>
<feature type="transmembrane region" description="Helical" evidence="1">
    <location>
        <begin position="254"/>
        <end position="275"/>
    </location>
</feature>
<keyword evidence="1" id="KW-0812">Transmembrane</keyword>
<gene>
    <name evidence="3" type="ORF">J1792_02595</name>
</gene>
<keyword evidence="1" id="KW-1133">Transmembrane helix</keyword>
<name>A0A939FJ54_9ACTN</name>
<keyword evidence="2" id="KW-0732">Signal</keyword>
<evidence type="ECO:0000313" key="3">
    <source>
        <dbReference type="EMBL" id="MBO0651726.1"/>
    </source>
</evidence>
<accession>A0A939FJ54</accession>
<keyword evidence="4" id="KW-1185">Reference proteome</keyword>
<organism evidence="3 4">
    <name type="scientific">Streptomyces triculaminicus</name>
    <dbReference type="NCBI Taxonomy" id="2816232"/>
    <lineage>
        <taxon>Bacteria</taxon>
        <taxon>Bacillati</taxon>
        <taxon>Actinomycetota</taxon>
        <taxon>Actinomycetes</taxon>
        <taxon>Kitasatosporales</taxon>
        <taxon>Streptomycetaceae</taxon>
        <taxon>Streptomyces</taxon>
    </lineage>
</organism>
<sequence length="282" mass="28824">MTPRTRAAAPLLAALAVLAAPPVPAAADAAPWTAAPVTGAKGGGGGGRGPQESRSAFYLEGTPGTVLEDKLSVRNPGDRPHTVELRGTGPWISLAARRVDVPPRTRADVPLTVTVPAGTPPGDHSAAVVVSGGGRWVRVPMTVRVGGPALSALSVEHVRVSGTGRSAVIRYALVNRGNTALAPRLTIRAEGLFGELLSRPASGVPDRLPPGGSVRLEERWPGAPRLDRVAVRVTATAPDGTRAAASGSYAPLPWLGPALAGLGVLAAAVVARRLLRRRRGPA</sequence>
<dbReference type="RefSeq" id="WP_207246602.1">
    <property type="nucleotide sequence ID" value="NZ_JAFMOF010000001.1"/>
</dbReference>
<evidence type="ECO:0000313" key="4">
    <source>
        <dbReference type="Proteomes" id="UP000664781"/>
    </source>
</evidence>
<dbReference type="EMBL" id="JAFMOF010000001">
    <property type="protein sequence ID" value="MBO0651726.1"/>
    <property type="molecule type" value="Genomic_DNA"/>
</dbReference>
<feature type="chain" id="PRO_5038744829" description="DUF916 domain-containing protein" evidence="2">
    <location>
        <begin position="26"/>
        <end position="282"/>
    </location>
</feature>
<dbReference type="GO" id="GO:0005975">
    <property type="term" value="P:carbohydrate metabolic process"/>
    <property type="evidence" value="ECO:0007669"/>
    <property type="project" value="UniProtKB-ARBA"/>
</dbReference>
<comment type="caution">
    <text evidence="3">The sequence shown here is derived from an EMBL/GenBank/DDBJ whole genome shotgun (WGS) entry which is preliminary data.</text>
</comment>
<keyword evidence="1" id="KW-0472">Membrane</keyword>
<protein>
    <recommendedName>
        <fullName evidence="5">DUF916 domain-containing protein</fullName>
    </recommendedName>
</protein>
<evidence type="ECO:0008006" key="5">
    <source>
        <dbReference type="Google" id="ProtNLM"/>
    </source>
</evidence>
<dbReference type="InterPro" id="IPR013783">
    <property type="entry name" value="Ig-like_fold"/>
</dbReference>
<feature type="signal peptide" evidence="2">
    <location>
        <begin position="1"/>
        <end position="25"/>
    </location>
</feature>
<reference evidence="3" key="1">
    <citation type="submission" date="2021-03" db="EMBL/GenBank/DDBJ databases">
        <title>Streptomyces strains.</title>
        <authorList>
            <person name="Lund M.B."/>
            <person name="Toerring T."/>
        </authorList>
    </citation>
    <scope>NUCLEOTIDE SEQUENCE</scope>
    <source>
        <strain evidence="3">JCM 4242</strain>
    </source>
</reference>
<proteinExistence type="predicted"/>